<accession>A0A381TP23</accession>
<gene>
    <name evidence="1" type="ORF">METZ01_LOCUS68657</name>
</gene>
<protein>
    <submittedName>
        <fullName evidence="1">Uncharacterized protein</fullName>
    </submittedName>
</protein>
<sequence length="43" mass="5053">MRKQTDTGDPFLLAEKVHRKVHVRILLPRVFLCCQARNVYQAT</sequence>
<organism evidence="1">
    <name type="scientific">marine metagenome</name>
    <dbReference type="NCBI Taxonomy" id="408172"/>
    <lineage>
        <taxon>unclassified sequences</taxon>
        <taxon>metagenomes</taxon>
        <taxon>ecological metagenomes</taxon>
    </lineage>
</organism>
<dbReference type="EMBL" id="UINC01004638">
    <property type="protein sequence ID" value="SVA15803.1"/>
    <property type="molecule type" value="Genomic_DNA"/>
</dbReference>
<name>A0A381TP23_9ZZZZ</name>
<proteinExistence type="predicted"/>
<evidence type="ECO:0000313" key="1">
    <source>
        <dbReference type="EMBL" id="SVA15803.1"/>
    </source>
</evidence>
<reference evidence="1" key="1">
    <citation type="submission" date="2018-05" db="EMBL/GenBank/DDBJ databases">
        <authorList>
            <person name="Lanie J.A."/>
            <person name="Ng W.-L."/>
            <person name="Kazmierczak K.M."/>
            <person name="Andrzejewski T.M."/>
            <person name="Davidsen T.M."/>
            <person name="Wayne K.J."/>
            <person name="Tettelin H."/>
            <person name="Glass J.I."/>
            <person name="Rusch D."/>
            <person name="Podicherti R."/>
            <person name="Tsui H.-C.T."/>
            <person name="Winkler M.E."/>
        </authorList>
    </citation>
    <scope>NUCLEOTIDE SEQUENCE</scope>
</reference>
<dbReference type="AlphaFoldDB" id="A0A381TP23"/>